<dbReference type="Gene3D" id="2.150.10.10">
    <property type="entry name" value="Serralysin-like metalloprotease, C-terminal"/>
    <property type="match status" value="4"/>
</dbReference>
<dbReference type="SUPFAM" id="SSF51120">
    <property type="entry name" value="beta-Roll"/>
    <property type="match status" value="2"/>
</dbReference>
<gene>
    <name evidence="1" type="ORF">WR25_25065</name>
</gene>
<organism evidence="1 2">
    <name type="scientific">Diploscapter pachys</name>
    <dbReference type="NCBI Taxonomy" id="2018661"/>
    <lineage>
        <taxon>Eukaryota</taxon>
        <taxon>Metazoa</taxon>
        <taxon>Ecdysozoa</taxon>
        <taxon>Nematoda</taxon>
        <taxon>Chromadorea</taxon>
        <taxon>Rhabditida</taxon>
        <taxon>Rhabditina</taxon>
        <taxon>Rhabditomorpha</taxon>
        <taxon>Rhabditoidea</taxon>
        <taxon>Rhabditidae</taxon>
        <taxon>Diploscapter</taxon>
    </lineage>
</organism>
<dbReference type="InterPro" id="IPR001343">
    <property type="entry name" value="Hemolysn_Ca-bd"/>
</dbReference>
<accession>A0A2A2KRD2</accession>
<dbReference type="Proteomes" id="UP000218231">
    <property type="component" value="Unassembled WGS sequence"/>
</dbReference>
<dbReference type="EMBL" id="LIAE01007870">
    <property type="protein sequence ID" value="PAV76514.1"/>
    <property type="molecule type" value="Genomic_DNA"/>
</dbReference>
<dbReference type="GO" id="GO:0005509">
    <property type="term" value="F:calcium ion binding"/>
    <property type="evidence" value="ECO:0007669"/>
    <property type="project" value="InterPro"/>
</dbReference>
<sequence length="749" mass="76054">MRGGAGADRFIGGAGNDTVSYTDAGAGITLNFKTGVHTGIAAGDTFDSIELFQGSNYADTFISDARAHTFEGGLNDTMDYSLSEQAVTITIDNTGGKGQGGDAEGDKFTGMYSVIGSSQNDTFIMQATGSSKSFAGGAGDDVYYLHNTAGVFEQAGGGIDEVRTTLASYTLTPETGVHTGIAAGDTFDSIEVFQGSNYADTFISDARAHTFEGGLNDTLDYSLSEQAVKITIEGNGGSGQGGDAEGDKFTGMYSVIGSSQNDTFIMQATGSSKNFAGGAGDDVYYLYSTAGVFEQAGGGIDEVRTTLANYTLTNEVENLTFIGTGNFTGYGNASNNVIVGGAGNDTLFGGAGADRFVGGAGIDTVSYGDSSSGILLNLKTGQHGGIAEGDTFEGIEKFVGSSLGDVFVANDQANDFNGAGGVDLLTFAGEGAGITLDLNATGNDLFTSIESFEGTAFNDTFIGTAASENFIGGAGADVINGGAGRDSAWYISSNASVSVDLATGVVGGGHAEGDVLSGIEGVAGSAFADVLNGDAGANTLYGAEGDDVINGGAGNDILYGDGIYSTDFGALARPANTQVAQADTINGGDGDDTITGALNDTGSIYHGDAGNDTIQTANGKAYGDDGNDRLVGNGYAYELYGGAGADRLDMMSAGYAFGGEGSDIYTIYSKAGVVIQDTGTAGIDVVVLKNIQTFQDVVVQNDGVNAYIFSKADWNAGNLDSGVMLSNWYAGSNTIESFQTNNGDTFTIT</sequence>
<dbReference type="Pfam" id="PF00353">
    <property type="entry name" value="HemolysinCabind"/>
    <property type="match status" value="6"/>
</dbReference>
<keyword evidence="2" id="KW-1185">Reference proteome</keyword>
<dbReference type="AlphaFoldDB" id="A0A2A2KRD2"/>
<name>A0A2A2KRD2_9BILA</name>
<evidence type="ECO:0000313" key="2">
    <source>
        <dbReference type="Proteomes" id="UP000218231"/>
    </source>
</evidence>
<protein>
    <recommendedName>
        <fullName evidence="3">Haemolysin-type calcium binding-related domain-containing protein</fullName>
    </recommendedName>
</protein>
<evidence type="ECO:0000313" key="1">
    <source>
        <dbReference type="EMBL" id="PAV76514.1"/>
    </source>
</evidence>
<dbReference type="PRINTS" id="PR00313">
    <property type="entry name" value="CABNDNGRPT"/>
</dbReference>
<dbReference type="OrthoDB" id="5212at2759"/>
<comment type="caution">
    <text evidence="1">The sequence shown here is derived from an EMBL/GenBank/DDBJ whole genome shotgun (WGS) entry which is preliminary data.</text>
</comment>
<proteinExistence type="predicted"/>
<reference evidence="1 2" key="1">
    <citation type="journal article" date="2017" name="Curr. Biol.">
        <title>Genome architecture and evolution of a unichromosomal asexual nematode.</title>
        <authorList>
            <person name="Fradin H."/>
            <person name="Zegar C."/>
            <person name="Gutwein M."/>
            <person name="Lucas J."/>
            <person name="Kovtun M."/>
            <person name="Corcoran D."/>
            <person name="Baugh L.R."/>
            <person name="Kiontke K."/>
            <person name="Gunsalus K."/>
            <person name="Fitch D.H."/>
            <person name="Piano F."/>
        </authorList>
    </citation>
    <scope>NUCLEOTIDE SEQUENCE [LARGE SCALE GENOMIC DNA]</scope>
    <source>
        <strain evidence="1">PF1309</strain>
    </source>
</reference>
<dbReference type="InterPro" id="IPR011049">
    <property type="entry name" value="Serralysin-like_metalloprot_C"/>
</dbReference>
<evidence type="ECO:0008006" key="3">
    <source>
        <dbReference type="Google" id="ProtNLM"/>
    </source>
</evidence>